<dbReference type="InterPro" id="IPR025711">
    <property type="entry name" value="PepSY"/>
</dbReference>
<evidence type="ECO:0000259" key="1">
    <source>
        <dbReference type="Pfam" id="PF03413"/>
    </source>
</evidence>
<sequence length="273" mass="30465">MKMKKRKSRWLIVAAVIAVLGIGGGTVWGIWRATEAAAYTVTKEQALQAAYAHAGVNENEVVTQRVTRDHDDGIYCYEVDFTTDSHHYDYDINGSDGSVIHSSYQSLPGYNDQTAGSSEGSLSEQEAKTIALEDAGVNEADTNYLTVKQEQDDGVTYYDVEFCVNGTAYDYEISVATGQILSCDHDQEGHHYQHHHGTNQTVSSAEVMDYETAKARVLARVEGATDAYLKMELERDNGRDIYEGELYHQGAEYEFEMDALTGDFIKWSVDYED</sequence>
<dbReference type="Proteomes" id="UP000824175">
    <property type="component" value="Unassembled WGS sequence"/>
</dbReference>
<accession>A0A9D1L1C7</accession>
<evidence type="ECO:0000313" key="2">
    <source>
        <dbReference type="EMBL" id="HIU13946.1"/>
    </source>
</evidence>
<dbReference type="Gene3D" id="3.10.450.40">
    <property type="match status" value="3"/>
</dbReference>
<name>A0A9D1L1C7_9FIRM</name>
<organism evidence="2 3">
    <name type="scientific">Candidatus Fimiplasma intestinipullorum</name>
    <dbReference type="NCBI Taxonomy" id="2840825"/>
    <lineage>
        <taxon>Bacteria</taxon>
        <taxon>Bacillati</taxon>
        <taxon>Bacillota</taxon>
        <taxon>Clostridia</taxon>
        <taxon>Eubacteriales</taxon>
        <taxon>Candidatus Fimiplasma</taxon>
    </lineage>
</organism>
<proteinExistence type="predicted"/>
<feature type="domain" description="PepSY" evidence="1">
    <location>
        <begin position="41"/>
        <end position="100"/>
    </location>
</feature>
<protein>
    <submittedName>
        <fullName evidence="2">PepSY domain-containing protein</fullName>
    </submittedName>
</protein>
<gene>
    <name evidence="2" type="ORF">IAD15_07755</name>
</gene>
<dbReference type="EMBL" id="DVMJ01000065">
    <property type="protein sequence ID" value="HIU13946.1"/>
    <property type="molecule type" value="Genomic_DNA"/>
</dbReference>
<evidence type="ECO:0000313" key="3">
    <source>
        <dbReference type="Proteomes" id="UP000824175"/>
    </source>
</evidence>
<feature type="domain" description="PepSY" evidence="1">
    <location>
        <begin position="209"/>
        <end position="266"/>
    </location>
</feature>
<feature type="domain" description="PepSY" evidence="1">
    <location>
        <begin position="122"/>
        <end position="182"/>
    </location>
</feature>
<reference evidence="2" key="2">
    <citation type="journal article" date="2021" name="PeerJ">
        <title>Extensive microbial diversity within the chicken gut microbiome revealed by metagenomics and culture.</title>
        <authorList>
            <person name="Gilroy R."/>
            <person name="Ravi A."/>
            <person name="Getino M."/>
            <person name="Pursley I."/>
            <person name="Horton D.L."/>
            <person name="Alikhan N.F."/>
            <person name="Baker D."/>
            <person name="Gharbi K."/>
            <person name="Hall N."/>
            <person name="Watson M."/>
            <person name="Adriaenssens E.M."/>
            <person name="Foster-Nyarko E."/>
            <person name="Jarju S."/>
            <person name="Secka A."/>
            <person name="Antonio M."/>
            <person name="Oren A."/>
            <person name="Chaudhuri R.R."/>
            <person name="La Ragione R."/>
            <person name="Hildebrand F."/>
            <person name="Pallen M.J."/>
        </authorList>
    </citation>
    <scope>NUCLEOTIDE SEQUENCE</scope>
    <source>
        <strain evidence="2">CHK195-11698</strain>
    </source>
</reference>
<dbReference type="AlphaFoldDB" id="A0A9D1L1C7"/>
<reference evidence="2" key="1">
    <citation type="submission" date="2020-10" db="EMBL/GenBank/DDBJ databases">
        <authorList>
            <person name="Gilroy R."/>
        </authorList>
    </citation>
    <scope>NUCLEOTIDE SEQUENCE</scope>
    <source>
        <strain evidence="2">CHK195-11698</strain>
    </source>
</reference>
<comment type="caution">
    <text evidence="2">The sequence shown here is derived from an EMBL/GenBank/DDBJ whole genome shotgun (WGS) entry which is preliminary data.</text>
</comment>
<dbReference type="Pfam" id="PF03413">
    <property type="entry name" value="PepSY"/>
    <property type="match status" value="3"/>
</dbReference>